<feature type="compositionally biased region" description="Basic and acidic residues" evidence="1">
    <location>
        <begin position="41"/>
        <end position="63"/>
    </location>
</feature>
<evidence type="ECO:0000313" key="3">
    <source>
        <dbReference type="Proteomes" id="UP000305095"/>
    </source>
</evidence>
<comment type="caution">
    <text evidence="2">The sequence shown here is derived from an EMBL/GenBank/DDBJ whole genome shotgun (WGS) entry which is preliminary data.</text>
</comment>
<dbReference type="AlphaFoldDB" id="A0A4U6S125"/>
<evidence type="ECO:0000313" key="2">
    <source>
        <dbReference type="EMBL" id="TKV81189.1"/>
    </source>
</evidence>
<protein>
    <submittedName>
        <fullName evidence="2">Uncharacterized protein</fullName>
    </submittedName>
</protein>
<accession>A0A4U6S125</accession>
<name>A0A4U6S125_BRAEL</name>
<organism evidence="2 3">
    <name type="scientific">Bradyrhizobium elkanii</name>
    <dbReference type="NCBI Taxonomy" id="29448"/>
    <lineage>
        <taxon>Bacteria</taxon>
        <taxon>Pseudomonadati</taxon>
        <taxon>Pseudomonadota</taxon>
        <taxon>Alphaproteobacteria</taxon>
        <taxon>Hyphomicrobiales</taxon>
        <taxon>Nitrobacteraceae</taxon>
        <taxon>Bradyrhizobium</taxon>
    </lineage>
</organism>
<evidence type="ECO:0000256" key="1">
    <source>
        <dbReference type="SAM" id="MobiDB-lite"/>
    </source>
</evidence>
<proteinExistence type="predicted"/>
<dbReference type="RefSeq" id="WP_137478707.1">
    <property type="nucleotide sequence ID" value="NZ_SZZP01000007.1"/>
</dbReference>
<dbReference type="Proteomes" id="UP000305095">
    <property type="component" value="Unassembled WGS sequence"/>
</dbReference>
<reference evidence="2 3" key="1">
    <citation type="submission" date="2019-05" db="EMBL/GenBank/DDBJ databases">
        <title>Draft Genome of Bradyrhizobium elkanii strain SEMIA 938, Used in Commercial Inoculants for Lupinus spp. in Brazil.</title>
        <authorList>
            <person name="Hungria M."/>
            <person name="Delamuta J.R.M."/>
            <person name="Ribeiro R.A."/>
            <person name="Nogueira M.A."/>
        </authorList>
    </citation>
    <scope>NUCLEOTIDE SEQUENCE [LARGE SCALE GENOMIC DNA]</scope>
    <source>
        <strain evidence="2 3">Semia 938</strain>
    </source>
</reference>
<dbReference type="EMBL" id="SZZP01000007">
    <property type="protein sequence ID" value="TKV81189.1"/>
    <property type="molecule type" value="Genomic_DNA"/>
</dbReference>
<sequence length="69" mass="8146">MRYLDQPEAIELAVSPPKRTCPPCEQVDEAREQLEKQEVEIERELPLKHDQSIERIQSEERQDPPMFAD</sequence>
<gene>
    <name evidence="2" type="ORF">FDV58_13780</name>
</gene>
<feature type="region of interest" description="Disordered" evidence="1">
    <location>
        <begin position="41"/>
        <end position="69"/>
    </location>
</feature>